<reference evidence="2 3" key="1">
    <citation type="journal article" date="2017" name="Elife">
        <title>Extensive horizontal gene transfer in cheese-associated bacteria.</title>
        <authorList>
            <person name="Bonham K.S."/>
            <person name="Wolfe B.E."/>
            <person name="Dutton R.J."/>
        </authorList>
    </citation>
    <scope>NUCLEOTIDE SEQUENCE [LARGE SCALE GENOMIC DNA]</scope>
    <source>
        <strain evidence="2 3">JB182</strain>
    </source>
</reference>
<feature type="domain" description="dATP/dGTP diphosphohydrolase N-terminal" evidence="1">
    <location>
        <begin position="48"/>
        <end position="145"/>
    </location>
</feature>
<dbReference type="InterPro" id="IPR044038">
    <property type="entry name" value="dATP/dGTP_diPOhydrolase_N"/>
</dbReference>
<accession>A0A2N7RZJ4</accession>
<proteinExistence type="predicted"/>
<organism evidence="2 3">
    <name type="scientific">Glutamicibacter arilaitensis</name>
    <dbReference type="NCBI Taxonomy" id="256701"/>
    <lineage>
        <taxon>Bacteria</taxon>
        <taxon>Bacillati</taxon>
        <taxon>Actinomycetota</taxon>
        <taxon>Actinomycetes</taxon>
        <taxon>Micrococcales</taxon>
        <taxon>Micrococcaceae</taxon>
        <taxon>Glutamicibacter</taxon>
    </lineage>
</organism>
<dbReference type="AlphaFoldDB" id="A0A2N7RZJ4"/>
<dbReference type="Pfam" id="PF18909">
    <property type="entry name" value="dGTP_diPhyd_N"/>
    <property type="match status" value="1"/>
</dbReference>
<dbReference type="EMBL" id="PNQX01000002">
    <property type="protein sequence ID" value="PMQ19310.1"/>
    <property type="molecule type" value="Genomic_DNA"/>
</dbReference>
<evidence type="ECO:0000313" key="3">
    <source>
        <dbReference type="Proteomes" id="UP000235739"/>
    </source>
</evidence>
<dbReference type="RefSeq" id="WP_102598537.1">
    <property type="nucleotide sequence ID" value="NZ_PNQX01000002.1"/>
</dbReference>
<protein>
    <recommendedName>
        <fullName evidence="1">dATP/dGTP diphosphohydrolase N-terminal domain-containing protein</fullName>
    </recommendedName>
</protein>
<sequence length="153" mass="17054">MTMQDDEIQNDVLGEQIDLGCISRLGGILAQVPDQPAKFTREQPSVSSTGGAKNVKPEKFSLIPSQALAKVAEHYGVGAEKYAAHQWRQGYEWSKSYDALQRHANAFWAGEDNDRETGTPHMAAVAFHALTLLTFMDEHPNHDDRYKETPNGR</sequence>
<evidence type="ECO:0000313" key="2">
    <source>
        <dbReference type="EMBL" id="PMQ19310.1"/>
    </source>
</evidence>
<comment type="caution">
    <text evidence="2">The sequence shown here is derived from an EMBL/GenBank/DDBJ whole genome shotgun (WGS) entry which is preliminary data.</text>
</comment>
<name>A0A2N7RZJ4_9MICC</name>
<evidence type="ECO:0000259" key="1">
    <source>
        <dbReference type="Pfam" id="PF18909"/>
    </source>
</evidence>
<dbReference type="Proteomes" id="UP000235739">
    <property type="component" value="Unassembled WGS sequence"/>
</dbReference>
<gene>
    <name evidence="2" type="ORF">CIK84_11405</name>
</gene>